<accession>A0AA94LKM6</accession>
<evidence type="ECO:0000313" key="2">
    <source>
        <dbReference type="Proteomes" id="UP000198427"/>
    </source>
</evidence>
<comment type="caution">
    <text evidence="1">The sequence shown here is derived from an EMBL/GenBank/DDBJ whole genome shotgun (WGS) entry which is preliminary data.</text>
</comment>
<proteinExistence type="predicted"/>
<keyword evidence="2" id="KW-1185">Reference proteome</keyword>
<sequence length="61" mass="6643">MIQIINIKTTTNSAFYNKGVVSVVPVAESLSTESKKDERNTAKYLVVPNICILSLSLSLSL</sequence>
<dbReference type="EMBL" id="FZNZ01000012">
    <property type="protein sequence ID" value="SNR81094.1"/>
    <property type="molecule type" value="Genomic_DNA"/>
</dbReference>
<name>A0AA94LKM6_9BACT</name>
<dbReference type="RefSeq" id="WP_089366069.1">
    <property type="nucleotide sequence ID" value="NZ_FZNZ01000012.1"/>
</dbReference>
<dbReference type="AlphaFoldDB" id="A0AA94LKM6"/>
<gene>
    <name evidence="1" type="ORF">SAMN06265364_11212</name>
</gene>
<organism evidence="1 2">
    <name type="scientific">Prevotella jejuni</name>
    <dbReference type="NCBI Taxonomy" id="1177574"/>
    <lineage>
        <taxon>Bacteria</taxon>
        <taxon>Pseudomonadati</taxon>
        <taxon>Bacteroidota</taxon>
        <taxon>Bacteroidia</taxon>
        <taxon>Bacteroidales</taxon>
        <taxon>Prevotellaceae</taxon>
        <taxon>Prevotella</taxon>
    </lineage>
</organism>
<evidence type="ECO:0000313" key="1">
    <source>
        <dbReference type="EMBL" id="SNR81094.1"/>
    </source>
</evidence>
<dbReference type="Proteomes" id="UP000198427">
    <property type="component" value="Unassembled WGS sequence"/>
</dbReference>
<reference evidence="1 2" key="1">
    <citation type="submission" date="2017-06" db="EMBL/GenBank/DDBJ databases">
        <authorList>
            <person name="Varghese N."/>
            <person name="Submissions S."/>
        </authorList>
    </citation>
    <scope>NUCLEOTIDE SEQUENCE [LARGE SCALE GENOMIC DNA]</scope>
    <source>
        <strain evidence="1 2">DSM 26989</strain>
    </source>
</reference>
<protein>
    <submittedName>
        <fullName evidence="1">Uncharacterized protein</fullName>
    </submittedName>
</protein>